<comment type="caution">
    <text evidence="2">The sequence shown here is derived from an EMBL/GenBank/DDBJ whole genome shotgun (WGS) entry which is preliminary data.</text>
</comment>
<evidence type="ECO:0000256" key="1">
    <source>
        <dbReference type="SAM" id="MobiDB-lite"/>
    </source>
</evidence>
<name>X1JX63_9ZZZZ</name>
<dbReference type="AlphaFoldDB" id="X1JX63"/>
<proteinExistence type="predicted"/>
<gene>
    <name evidence="2" type="ORF">S06H3_04660</name>
</gene>
<sequence length="40" mass="4544">MTSDKYKPKKNHKAPPHLPPIPENIQLLRAIAEKLGVKIE</sequence>
<accession>X1JX63</accession>
<reference evidence="2" key="1">
    <citation type="journal article" date="2014" name="Front. Microbiol.">
        <title>High frequency of phylogenetically diverse reductive dehalogenase-homologous genes in deep subseafloor sedimentary metagenomes.</title>
        <authorList>
            <person name="Kawai M."/>
            <person name="Futagami T."/>
            <person name="Toyoda A."/>
            <person name="Takaki Y."/>
            <person name="Nishi S."/>
            <person name="Hori S."/>
            <person name="Arai W."/>
            <person name="Tsubouchi T."/>
            <person name="Morono Y."/>
            <person name="Uchiyama I."/>
            <person name="Ito T."/>
            <person name="Fujiyama A."/>
            <person name="Inagaki F."/>
            <person name="Takami H."/>
        </authorList>
    </citation>
    <scope>NUCLEOTIDE SEQUENCE</scope>
    <source>
        <strain evidence="2">Expedition CK06-06</strain>
    </source>
</reference>
<organism evidence="2">
    <name type="scientific">marine sediment metagenome</name>
    <dbReference type="NCBI Taxonomy" id="412755"/>
    <lineage>
        <taxon>unclassified sequences</taxon>
        <taxon>metagenomes</taxon>
        <taxon>ecological metagenomes</taxon>
    </lineage>
</organism>
<evidence type="ECO:0000313" key="2">
    <source>
        <dbReference type="EMBL" id="GAH98727.1"/>
    </source>
</evidence>
<dbReference type="EMBL" id="BARV01001655">
    <property type="protein sequence ID" value="GAH98727.1"/>
    <property type="molecule type" value="Genomic_DNA"/>
</dbReference>
<feature type="region of interest" description="Disordered" evidence="1">
    <location>
        <begin position="1"/>
        <end position="21"/>
    </location>
</feature>
<protein>
    <submittedName>
        <fullName evidence="2">Uncharacterized protein</fullName>
    </submittedName>
</protein>